<dbReference type="OrthoDB" id="6469818at2759"/>
<comment type="caution">
    <text evidence="1">The sequence shown here is derived from an EMBL/GenBank/DDBJ whole genome shotgun (WGS) entry which is preliminary data.</text>
</comment>
<protein>
    <submittedName>
        <fullName evidence="1">Uncharacterized protein</fullName>
    </submittedName>
</protein>
<keyword evidence="2" id="KW-1185">Reference proteome</keyword>
<gene>
    <name evidence="1" type="ORF">AVEN_263488_1</name>
</gene>
<sequence>MAPQGLEKMMEKLGATGLLPAVAGRGSNPVSVETDEAVALSVEEATIESTHGTCSVSEVTRLVDLPLTTVCKIVRKLLLYYPYENKLIQKLKIYYPF</sequence>
<proteinExistence type="predicted"/>
<accession>A0A4Y2EYQ9</accession>
<name>A0A4Y2EYQ9_ARAVE</name>
<dbReference type="Proteomes" id="UP000499080">
    <property type="component" value="Unassembled WGS sequence"/>
</dbReference>
<dbReference type="EMBL" id="BGPR01000722">
    <property type="protein sequence ID" value="GBM32994.1"/>
    <property type="molecule type" value="Genomic_DNA"/>
</dbReference>
<dbReference type="AlphaFoldDB" id="A0A4Y2EYQ9"/>
<organism evidence="1 2">
    <name type="scientific">Araneus ventricosus</name>
    <name type="common">Orbweaver spider</name>
    <name type="synonym">Epeira ventricosa</name>
    <dbReference type="NCBI Taxonomy" id="182803"/>
    <lineage>
        <taxon>Eukaryota</taxon>
        <taxon>Metazoa</taxon>
        <taxon>Ecdysozoa</taxon>
        <taxon>Arthropoda</taxon>
        <taxon>Chelicerata</taxon>
        <taxon>Arachnida</taxon>
        <taxon>Araneae</taxon>
        <taxon>Araneomorphae</taxon>
        <taxon>Entelegynae</taxon>
        <taxon>Araneoidea</taxon>
        <taxon>Araneidae</taxon>
        <taxon>Araneus</taxon>
    </lineage>
</organism>
<evidence type="ECO:0000313" key="1">
    <source>
        <dbReference type="EMBL" id="GBM32994.1"/>
    </source>
</evidence>
<reference evidence="1 2" key="1">
    <citation type="journal article" date="2019" name="Sci. Rep.">
        <title>Orb-weaving spider Araneus ventricosus genome elucidates the spidroin gene catalogue.</title>
        <authorList>
            <person name="Kono N."/>
            <person name="Nakamura H."/>
            <person name="Ohtoshi R."/>
            <person name="Moran D.A.P."/>
            <person name="Shinohara A."/>
            <person name="Yoshida Y."/>
            <person name="Fujiwara M."/>
            <person name="Mori M."/>
            <person name="Tomita M."/>
            <person name="Arakawa K."/>
        </authorList>
    </citation>
    <scope>NUCLEOTIDE SEQUENCE [LARGE SCALE GENOMIC DNA]</scope>
</reference>
<evidence type="ECO:0000313" key="2">
    <source>
        <dbReference type="Proteomes" id="UP000499080"/>
    </source>
</evidence>